<dbReference type="Pfam" id="PF03140">
    <property type="entry name" value="DUF247"/>
    <property type="match status" value="1"/>
</dbReference>
<proteinExistence type="predicted"/>
<organism evidence="3 4">
    <name type="scientific">Acorus calamus</name>
    <name type="common">Sweet flag</name>
    <dbReference type="NCBI Taxonomy" id="4465"/>
    <lineage>
        <taxon>Eukaryota</taxon>
        <taxon>Viridiplantae</taxon>
        <taxon>Streptophyta</taxon>
        <taxon>Embryophyta</taxon>
        <taxon>Tracheophyta</taxon>
        <taxon>Spermatophyta</taxon>
        <taxon>Magnoliopsida</taxon>
        <taxon>Liliopsida</taxon>
        <taxon>Acoraceae</taxon>
        <taxon>Acorus</taxon>
    </lineage>
</organism>
<dbReference type="EMBL" id="JAUJYO010000004">
    <property type="protein sequence ID" value="KAK1319319.1"/>
    <property type="molecule type" value="Genomic_DNA"/>
</dbReference>
<name>A0AAV9F294_ACOCL</name>
<dbReference type="PANTHER" id="PTHR31170">
    <property type="entry name" value="BNAC04G53230D PROTEIN"/>
    <property type="match status" value="1"/>
</dbReference>
<protein>
    <submittedName>
        <fullName evidence="3">Uncharacterized protein</fullName>
    </submittedName>
</protein>
<gene>
    <name evidence="3" type="ORF">QJS10_CPB04g00023</name>
</gene>
<feature type="transmembrane region" description="Helical" evidence="2">
    <location>
        <begin position="345"/>
        <end position="369"/>
    </location>
</feature>
<comment type="caution">
    <text evidence="3">The sequence shown here is derived from an EMBL/GenBank/DDBJ whole genome shotgun (WGS) entry which is preliminary data.</text>
</comment>
<dbReference type="PANTHER" id="PTHR31170:SF18">
    <property type="entry name" value="(WILD MALAYSIAN BANANA) HYPOTHETICAL PROTEIN"/>
    <property type="match status" value="1"/>
</dbReference>
<keyword evidence="2" id="KW-0812">Transmembrane</keyword>
<keyword evidence="2" id="KW-0472">Membrane</keyword>
<feature type="region of interest" description="Disordered" evidence="1">
    <location>
        <begin position="379"/>
        <end position="398"/>
    </location>
</feature>
<dbReference type="InterPro" id="IPR004158">
    <property type="entry name" value="DUF247_pln"/>
</dbReference>
<dbReference type="AlphaFoldDB" id="A0AAV9F294"/>
<evidence type="ECO:0000256" key="2">
    <source>
        <dbReference type="SAM" id="Phobius"/>
    </source>
</evidence>
<keyword evidence="2" id="KW-1133">Transmembrane helix</keyword>
<keyword evidence="4" id="KW-1185">Reference proteome</keyword>
<feature type="compositionally biased region" description="Pro residues" evidence="1">
    <location>
        <begin position="382"/>
        <end position="398"/>
    </location>
</feature>
<reference evidence="3" key="2">
    <citation type="submission" date="2023-06" db="EMBL/GenBank/DDBJ databases">
        <authorList>
            <person name="Ma L."/>
            <person name="Liu K.-W."/>
            <person name="Li Z."/>
            <person name="Hsiao Y.-Y."/>
            <person name="Qi Y."/>
            <person name="Fu T."/>
            <person name="Tang G."/>
            <person name="Zhang D."/>
            <person name="Sun W.-H."/>
            <person name="Liu D.-K."/>
            <person name="Li Y."/>
            <person name="Chen G.-Z."/>
            <person name="Liu X.-D."/>
            <person name="Liao X.-Y."/>
            <person name="Jiang Y.-T."/>
            <person name="Yu X."/>
            <person name="Hao Y."/>
            <person name="Huang J."/>
            <person name="Zhao X.-W."/>
            <person name="Ke S."/>
            <person name="Chen Y.-Y."/>
            <person name="Wu W.-L."/>
            <person name="Hsu J.-L."/>
            <person name="Lin Y.-F."/>
            <person name="Huang M.-D."/>
            <person name="Li C.-Y."/>
            <person name="Huang L."/>
            <person name="Wang Z.-W."/>
            <person name="Zhao X."/>
            <person name="Zhong W.-Y."/>
            <person name="Peng D.-H."/>
            <person name="Ahmad S."/>
            <person name="Lan S."/>
            <person name="Zhang J.-S."/>
            <person name="Tsai W.-C."/>
            <person name="Van De Peer Y."/>
            <person name="Liu Z.-J."/>
        </authorList>
    </citation>
    <scope>NUCLEOTIDE SEQUENCE</scope>
    <source>
        <strain evidence="3">CP</strain>
        <tissue evidence="3">Leaves</tissue>
    </source>
</reference>
<dbReference type="Proteomes" id="UP001180020">
    <property type="component" value="Unassembled WGS sequence"/>
</dbReference>
<feature type="region of interest" description="Disordered" evidence="1">
    <location>
        <begin position="172"/>
        <end position="191"/>
    </location>
</feature>
<sequence length="398" mass="45684">MPMEEHKQRALLQFLKRCNKPLENFVKAMEEVAGALMEAYERLDKRSTDHDRFLQLMIFDGCFMLEIVRTFHDPSNNVYARNDPIFSPHGMLHMVPFIKRDMLMLENQLPLLVLDRLITVESGKSEHVDQVHRHILRFYERDTPIRLEHETPVLSLHVLDTFRESILMIHHEPKHGTTPPSDDNPSHQKNNKNDIVRSAMELNEAGVHFKASHTTSLKDISFRHGVLCLPPIVVDDTTESMLLNLLAFERLHVGVGNQVTSYVFFMDNIIDSSKDVALLTSKEIIQNMLGSDKAVAELFNQMSKDITLDEKDPLDVVQRKVNKYCKKKCNMWRANLIHTYFRNPWAILSLVAAIFLLALTISQTVYTILQYYHGNNNSPSSPLTPPPTFPPPPAPAPF</sequence>
<reference evidence="3" key="1">
    <citation type="journal article" date="2023" name="Nat. Commun.">
        <title>Diploid and tetraploid genomes of Acorus and the evolution of monocots.</title>
        <authorList>
            <person name="Ma L."/>
            <person name="Liu K.W."/>
            <person name="Li Z."/>
            <person name="Hsiao Y.Y."/>
            <person name="Qi Y."/>
            <person name="Fu T."/>
            <person name="Tang G.D."/>
            <person name="Zhang D."/>
            <person name="Sun W.H."/>
            <person name="Liu D.K."/>
            <person name="Li Y."/>
            <person name="Chen G.Z."/>
            <person name="Liu X.D."/>
            <person name="Liao X.Y."/>
            <person name="Jiang Y.T."/>
            <person name="Yu X."/>
            <person name="Hao Y."/>
            <person name="Huang J."/>
            <person name="Zhao X.W."/>
            <person name="Ke S."/>
            <person name="Chen Y.Y."/>
            <person name="Wu W.L."/>
            <person name="Hsu J.L."/>
            <person name="Lin Y.F."/>
            <person name="Huang M.D."/>
            <person name="Li C.Y."/>
            <person name="Huang L."/>
            <person name="Wang Z.W."/>
            <person name="Zhao X."/>
            <person name="Zhong W.Y."/>
            <person name="Peng D.H."/>
            <person name="Ahmad S."/>
            <person name="Lan S."/>
            <person name="Zhang J.S."/>
            <person name="Tsai W.C."/>
            <person name="Van de Peer Y."/>
            <person name="Liu Z.J."/>
        </authorList>
    </citation>
    <scope>NUCLEOTIDE SEQUENCE</scope>
    <source>
        <strain evidence="3">CP</strain>
    </source>
</reference>
<evidence type="ECO:0000313" key="3">
    <source>
        <dbReference type="EMBL" id="KAK1319319.1"/>
    </source>
</evidence>
<evidence type="ECO:0000313" key="4">
    <source>
        <dbReference type="Proteomes" id="UP001180020"/>
    </source>
</evidence>
<accession>A0AAV9F294</accession>
<evidence type="ECO:0000256" key="1">
    <source>
        <dbReference type="SAM" id="MobiDB-lite"/>
    </source>
</evidence>